<dbReference type="InterPro" id="IPR002376">
    <property type="entry name" value="Formyl_transf_N"/>
</dbReference>
<dbReference type="InterPro" id="IPR001555">
    <property type="entry name" value="GART_AS"/>
</dbReference>
<evidence type="ECO:0000256" key="3">
    <source>
        <dbReference type="ARBA" id="ARBA00012261"/>
    </source>
</evidence>
<accession>A0A2S5KUX6</accession>
<dbReference type="CDD" id="cd08704">
    <property type="entry name" value="Met_tRNA_FMT_C"/>
    <property type="match status" value="1"/>
</dbReference>
<dbReference type="InterPro" id="IPR011034">
    <property type="entry name" value="Formyl_transferase-like_C_sf"/>
</dbReference>
<dbReference type="SUPFAM" id="SSF50486">
    <property type="entry name" value="FMT C-terminal domain-like"/>
    <property type="match status" value="1"/>
</dbReference>
<dbReference type="PROSITE" id="PS00373">
    <property type="entry name" value="GART"/>
    <property type="match status" value="1"/>
</dbReference>
<dbReference type="OrthoDB" id="5289340at2"/>
<dbReference type="AlphaFoldDB" id="A0A2S5KUX6"/>
<comment type="similarity">
    <text evidence="2 8">Belongs to the Fmt family.</text>
</comment>
<dbReference type="InterPro" id="IPR005793">
    <property type="entry name" value="Formyl_trans_C"/>
</dbReference>
<name>A0A2S5KUX6_9PROT</name>
<dbReference type="InterPro" id="IPR037022">
    <property type="entry name" value="Formyl_trans_C_sf"/>
</dbReference>
<dbReference type="InterPro" id="IPR005794">
    <property type="entry name" value="Fmt"/>
</dbReference>
<dbReference type="SUPFAM" id="SSF53328">
    <property type="entry name" value="Formyltransferase"/>
    <property type="match status" value="1"/>
</dbReference>
<dbReference type="InterPro" id="IPR044135">
    <property type="entry name" value="Met-tRNA-FMT_C"/>
</dbReference>
<gene>
    <name evidence="8" type="primary">fmt</name>
    <name evidence="11" type="ORF">C4K68_07340</name>
</gene>
<evidence type="ECO:0000256" key="5">
    <source>
        <dbReference type="ARBA" id="ARBA00022679"/>
    </source>
</evidence>
<dbReference type="Gene3D" id="3.10.25.10">
    <property type="entry name" value="Formyl transferase, C-terminal domain"/>
    <property type="match status" value="1"/>
</dbReference>
<dbReference type="EC" id="2.1.2.9" evidence="3 8"/>
<dbReference type="GO" id="GO:0004479">
    <property type="term" value="F:methionyl-tRNA formyltransferase activity"/>
    <property type="evidence" value="ECO:0007669"/>
    <property type="project" value="UniProtKB-UniRule"/>
</dbReference>
<dbReference type="Pfam" id="PF00551">
    <property type="entry name" value="Formyl_trans_N"/>
    <property type="match status" value="1"/>
</dbReference>
<dbReference type="InterPro" id="IPR036477">
    <property type="entry name" value="Formyl_transf_N_sf"/>
</dbReference>
<dbReference type="Gene3D" id="3.40.50.170">
    <property type="entry name" value="Formyl transferase, N-terminal domain"/>
    <property type="match status" value="1"/>
</dbReference>
<dbReference type="GO" id="GO:0005829">
    <property type="term" value="C:cytosol"/>
    <property type="evidence" value="ECO:0007669"/>
    <property type="project" value="TreeGrafter"/>
</dbReference>
<evidence type="ECO:0000256" key="7">
    <source>
        <dbReference type="ARBA" id="ARBA00048558"/>
    </source>
</evidence>
<comment type="caution">
    <text evidence="11">The sequence shown here is derived from an EMBL/GenBank/DDBJ whole genome shotgun (WGS) entry which is preliminary data.</text>
</comment>
<dbReference type="HAMAP" id="MF_00182">
    <property type="entry name" value="Formyl_trans"/>
    <property type="match status" value="1"/>
</dbReference>
<sequence>MSTSKPLRIVFAGTPEFAATNLQAVLSSRHKVIGVYTQPDRPAGRGQKLTASPVKQLAQQHDIPVYQPLSLRNAEAQAELASLEADLMVVVAYGLILPQGVLDTPRLGCINVHASILPRWRGAAPIHRAVLAGDSESGVTIMQMEAGLDTGPMLQKVFTPIAATETSGTLHDRLATLGADALLQVLEHLAEGPLQGEVQDDALATYAHKLEKEEGQLDWHLPAAQLDRQVRGLHPWPVAYTDAGDKRIRVLAASVDAIQHDKQPGTLLQADRSGLLIACGDGALRLTHIQLPGSRAMAVADVLNSRASDFPPGIRFGQQEADA</sequence>
<evidence type="ECO:0000259" key="9">
    <source>
        <dbReference type="Pfam" id="PF00551"/>
    </source>
</evidence>
<dbReference type="FunFam" id="3.40.50.170:FF:000003">
    <property type="entry name" value="Methionyl-tRNA formyltransferase"/>
    <property type="match status" value="1"/>
</dbReference>
<evidence type="ECO:0000313" key="12">
    <source>
        <dbReference type="Proteomes" id="UP000238196"/>
    </source>
</evidence>
<reference evidence="11 12" key="1">
    <citation type="submission" date="2018-02" db="EMBL/GenBank/DDBJ databases">
        <title>novel marine gammaproteobacteria from coastal saline agro ecosystem.</title>
        <authorList>
            <person name="Krishnan R."/>
            <person name="Ramesh Kumar N."/>
        </authorList>
    </citation>
    <scope>NUCLEOTIDE SEQUENCE [LARGE SCALE GENOMIC DNA]</scope>
    <source>
        <strain evidence="11 12">228</strain>
    </source>
</reference>
<dbReference type="FunFam" id="3.40.50.12230:FF:000001">
    <property type="entry name" value="Methionyl-tRNA formyltransferase"/>
    <property type="match status" value="1"/>
</dbReference>
<evidence type="ECO:0000259" key="10">
    <source>
        <dbReference type="Pfam" id="PF02911"/>
    </source>
</evidence>
<comment type="catalytic activity">
    <reaction evidence="7 8">
        <text>L-methionyl-tRNA(fMet) + (6R)-10-formyltetrahydrofolate = N-formyl-L-methionyl-tRNA(fMet) + (6S)-5,6,7,8-tetrahydrofolate + H(+)</text>
        <dbReference type="Rhea" id="RHEA:24380"/>
        <dbReference type="Rhea" id="RHEA-COMP:9952"/>
        <dbReference type="Rhea" id="RHEA-COMP:9953"/>
        <dbReference type="ChEBI" id="CHEBI:15378"/>
        <dbReference type="ChEBI" id="CHEBI:57453"/>
        <dbReference type="ChEBI" id="CHEBI:78530"/>
        <dbReference type="ChEBI" id="CHEBI:78844"/>
        <dbReference type="ChEBI" id="CHEBI:195366"/>
        <dbReference type="EC" id="2.1.2.9"/>
    </reaction>
</comment>
<feature type="domain" description="Formyl transferase N-terminal" evidence="9">
    <location>
        <begin position="8"/>
        <end position="186"/>
    </location>
</feature>
<keyword evidence="6 8" id="KW-0648">Protein biosynthesis</keyword>
<dbReference type="PANTHER" id="PTHR11138:SF5">
    <property type="entry name" value="METHIONYL-TRNA FORMYLTRANSFERASE, MITOCHONDRIAL"/>
    <property type="match status" value="1"/>
</dbReference>
<dbReference type="PANTHER" id="PTHR11138">
    <property type="entry name" value="METHIONYL-TRNA FORMYLTRANSFERASE"/>
    <property type="match status" value="1"/>
</dbReference>
<dbReference type="EMBL" id="PRLP01000021">
    <property type="protein sequence ID" value="PPC78056.1"/>
    <property type="molecule type" value="Genomic_DNA"/>
</dbReference>
<comment type="function">
    <text evidence="1 8">Attaches a formyl group to the free amino group of methionyl-tRNA(fMet). The formyl group appears to play a dual role in the initiator identity of N-formylmethionyl-tRNA by promoting its recognition by IF2 and preventing the misappropriation of this tRNA by the elongation apparatus.</text>
</comment>
<dbReference type="Proteomes" id="UP000238196">
    <property type="component" value="Unassembled WGS sequence"/>
</dbReference>
<feature type="binding site" evidence="8">
    <location>
        <begin position="115"/>
        <end position="118"/>
    </location>
    <ligand>
        <name>(6S)-5,6,7,8-tetrahydrofolate</name>
        <dbReference type="ChEBI" id="CHEBI:57453"/>
    </ligand>
</feature>
<evidence type="ECO:0000256" key="2">
    <source>
        <dbReference type="ARBA" id="ARBA00010699"/>
    </source>
</evidence>
<dbReference type="InterPro" id="IPR041711">
    <property type="entry name" value="Met-tRNA-FMT_N"/>
</dbReference>
<proteinExistence type="inferred from homology"/>
<evidence type="ECO:0000256" key="6">
    <source>
        <dbReference type="ARBA" id="ARBA00022917"/>
    </source>
</evidence>
<evidence type="ECO:0000256" key="4">
    <source>
        <dbReference type="ARBA" id="ARBA00016014"/>
    </source>
</evidence>
<protein>
    <recommendedName>
        <fullName evidence="4 8">Methionyl-tRNA formyltransferase</fullName>
        <ecNumber evidence="3 8">2.1.2.9</ecNumber>
    </recommendedName>
</protein>
<evidence type="ECO:0000256" key="8">
    <source>
        <dbReference type="HAMAP-Rule" id="MF_00182"/>
    </source>
</evidence>
<organism evidence="11 12">
    <name type="scientific">Proteobacteria bacterium 228</name>
    <dbReference type="NCBI Taxonomy" id="2083153"/>
    <lineage>
        <taxon>Bacteria</taxon>
        <taxon>Pseudomonadati</taxon>
        <taxon>Pseudomonadota</taxon>
    </lineage>
</organism>
<dbReference type="CDD" id="cd08646">
    <property type="entry name" value="FMT_core_Met-tRNA-FMT_N"/>
    <property type="match status" value="1"/>
</dbReference>
<dbReference type="NCBIfam" id="TIGR00460">
    <property type="entry name" value="fmt"/>
    <property type="match status" value="1"/>
</dbReference>
<keyword evidence="5 8" id="KW-0808">Transferase</keyword>
<dbReference type="Pfam" id="PF02911">
    <property type="entry name" value="Formyl_trans_C"/>
    <property type="match status" value="1"/>
</dbReference>
<feature type="domain" description="Formyl transferase C-terminal" evidence="10">
    <location>
        <begin position="209"/>
        <end position="306"/>
    </location>
</feature>
<evidence type="ECO:0000313" key="11">
    <source>
        <dbReference type="EMBL" id="PPC78056.1"/>
    </source>
</evidence>
<evidence type="ECO:0000256" key="1">
    <source>
        <dbReference type="ARBA" id="ARBA00002606"/>
    </source>
</evidence>